<dbReference type="PANTHER" id="PTHR42872:SF6">
    <property type="entry name" value="PROTEIN-GLUTAMATE METHYLESTERASE_PROTEIN-GLUTAMINE GLUTAMINASE"/>
    <property type="match status" value="1"/>
</dbReference>
<reference evidence="11 12" key="1">
    <citation type="submission" date="2018-10" db="EMBL/GenBank/DDBJ databases">
        <authorList>
            <person name="Grouzdev D.S."/>
            <person name="Krutkina M.S."/>
            <person name="Tourova T.P."/>
            <person name="Nazina T.N."/>
        </authorList>
    </citation>
    <scope>NUCLEOTIDE SEQUENCE [LARGE SCALE GENOMIC DNA]</scope>
    <source>
        <strain evidence="11 12">435</strain>
    </source>
</reference>
<evidence type="ECO:0000256" key="4">
    <source>
        <dbReference type="ARBA" id="ARBA00024867"/>
    </source>
</evidence>
<dbReference type="Gene3D" id="3.40.50.2300">
    <property type="match status" value="1"/>
</dbReference>
<gene>
    <name evidence="6" type="primary">cheB</name>
    <name evidence="11" type="ORF">D7024_11425</name>
</gene>
<evidence type="ECO:0000256" key="6">
    <source>
        <dbReference type="HAMAP-Rule" id="MF_00099"/>
    </source>
</evidence>
<dbReference type="CDD" id="cd16432">
    <property type="entry name" value="CheB_Rec"/>
    <property type="match status" value="1"/>
</dbReference>
<dbReference type="EC" id="3.1.1.61" evidence="6"/>
<evidence type="ECO:0000313" key="12">
    <source>
        <dbReference type="Proteomes" id="UP000271256"/>
    </source>
</evidence>
<evidence type="ECO:0000256" key="5">
    <source>
        <dbReference type="ARBA" id="ARBA00048267"/>
    </source>
</evidence>
<dbReference type="EC" id="3.5.1.44" evidence="6"/>
<accession>A0A494WVJ7</accession>
<dbReference type="NCBIfam" id="NF001965">
    <property type="entry name" value="PRK00742.1"/>
    <property type="match status" value="1"/>
</dbReference>
<dbReference type="InterPro" id="IPR035909">
    <property type="entry name" value="CheB_C"/>
</dbReference>
<dbReference type="PIRSF" id="PIRSF000876">
    <property type="entry name" value="RR_chemtxs_CheB"/>
    <property type="match status" value="1"/>
</dbReference>
<evidence type="ECO:0000256" key="3">
    <source>
        <dbReference type="ARBA" id="ARBA00022801"/>
    </source>
</evidence>
<comment type="function">
    <text evidence="6">Involved in chemotaxis. Part of a chemotaxis signal transduction system that modulates chemotaxis in response to various stimuli. Catalyzes the demethylation of specific methylglutamate residues introduced into the chemoreceptors (methyl-accepting chemotaxis proteins or MCP) by CheR. Also mediates the irreversible deamidation of specific glutamine residues to glutamic acid.</text>
</comment>
<evidence type="ECO:0000259" key="10">
    <source>
        <dbReference type="PROSITE" id="PS50122"/>
    </source>
</evidence>
<comment type="similarity">
    <text evidence="6">Belongs to the CheB family.</text>
</comment>
<feature type="modified residue" description="4-aspartylphosphate" evidence="6 8">
    <location>
        <position position="62"/>
    </location>
</feature>
<dbReference type="SUPFAM" id="SSF52172">
    <property type="entry name" value="CheY-like"/>
    <property type="match status" value="1"/>
</dbReference>
<dbReference type="Proteomes" id="UP000271256">
    <property type="component" value="Unassembled WGS sequence"/>
</dbReference>
<dbReference type="InterPro" id="IPR001789">
    <property type="entry name" value="Sig_transdc_resp-reg_receiver"/>
</dbReference>
<evidence type="ECO:0000259" key="9">
    <source>
        <dbReference type="PROSITE" id="PS50110"/>
    </source>
</evidence>
<evidence type="ECO:0000313" key="11">
    <source>
        <dbReference type="EMBL" id="RKO67508.1"/>
    </source>
</evidence>
<feature type="domain" description="CheB-type methylesterase" evidence="10">
    <location>
        <begin position="163"/>
        <end position="361"/>
    </location>
</feature>
<sequence>MGGAWKSQRIRVLIADDSALMRRILKEMLSSDPQIEVVDTARDGEEAVVKSLEQRPDVVTMDVNMPKMDGLTALQHILLKAPCAVVMVSSLTQEGALTTLEALELGAVDFVAKPDGTVSLGIRHLREEIIAKVKAAARARVRLRRPEKERILGPRLPGPRLKPDPGQHSLKVVVIGVSTGGPRTLMDILPCLPQDLPAAVLVVQHMPQNFTASFAQRLNQSCRMAVKEAADGDELAPGKVLVAKGGYHLKVEKKPGGVLVARLSRQPADVLYMPSVNVTMQSVLEKVQPRNVVGVLLTGMGDDGADMMVEIRRQGGYTIAEAKETAVVWGMPREAYLRGGAEVVAPSYLIAEQIIKGVKRD</sequence>
<feature type="active site" evidence="6 7">
    <location>
        <position position="178"/>
    </location>
</feature>
<keyword evidence="6 8" id="KW-0597">Phosphoprotein</keyword>
<dbReference type="PROSITE" id="PS50122">
    <property type="entry name" value="CHEB"/>
    <property type="match status" value="1"/>
</dbReference>
<comment type="caution">
    <text evidence="11">The sequence shown here is derived from an EMBL/GenBank/DDBJ whole genome shotgun (WGS) entry which is preliminary data.</text>
</comment>
<keyword evidence="12" id="KW-1185">Reference proteome</keyword>
<dbReference type="InterPro" id="IPR011006">
    <property type="entry name" value="CheY-like_superfamily"/>
</dbReference>
<dbReference type="GO" id="GO:0050568">
    <property type="term" value="F:protein-glutamine glutaminase activity"/>
    <property type="evidence" value="ECO:0007669"/>
    <property type="project" value="UniProtKB-UniRule"/>
</dbReference>
<proteinExistence type="inferred from homology"/>
<evidence type="ECO:0000256" key="7">
    <source>
        <dbReference type="PROSITE-ProRule" id="PRU00050"/>
    </source>
</evidence>
<dbReference type="GO" id="GO:0006935">
    <property type="term" value="P:chemotaxis"/>
    <property type="evidence" value="ECO:0007669"/>
    <property type="project" value="UniProtKB-UniRule"/>
</dbReference>
<keyword evidence="1 6" id="KW-0963">Cytoplasm</keyword>
<keyword evidence="2 6" id="KW-0145">Chemotaxis</keyword>
<comment type="subcellular location">
    <subcellularLocation>
        <location evidence="6">Cytoplasm</location>
    </subcellularLocation>
</comment>
<evidence type="ECO:0000256" key="8">
    <source>
        <dbReference type="PROSITE-ProRule" id="PRU00169"/>
    </source>
</evidence>
<dbReference type="InterPro" id="IPR008248">
    <property type="entry name" value="CheB-like"/>
</dbReference>
<evidence type="ECO:0000256" key="2">
    <source>
        <dbReference type="ARBA" id="ARBA00022500"/>
    </source>
</evidence>
<comment type="domain">
    <text evidence="6">Contains a C-terminal catalytic domain, and an N-terminal region which modulates catalytic activity.</text>
</comment>
<feature type="active site" evidence="6 7">
    <location>
        <position position="205"/>
    </location>
</feature>
<dbReference type="InterPro" id="IPR000673">
    <property type="entry name" value="Sig_transdc_resp-reg_Me-estase"/>
</dbReference>
<dbReference type="Pfam" id="PF00072">
    <property type="entry name" value="Response_reg"/>
    <property type="match status" value="1"/>
</dbReference>
<dbReference type="AlphaFoldDB" id="A0A494WVJ7"/>
<feature type="domain" description="Response regulatory" evidence="9">
    <location>
        <begin position="11"/>
        <end position="128"/>
    </location>
</feature>
<organism evidence="11 12">
    <name type="scientific">Desulfofundulus salinus</name>
    <dbReference type="NCBI Taxonomy" id="2419843"/>
    <lineage>
        <taxon>Bacteria</taxon>
        <taxon>Bacillati</taxon>
        <taxon>Bacillota</taxon>
        <taxon>Clostridia</taxon>
        <taxon>Eubacteriales</taxon>
        <taxon>Peptococcaceae</taxon>
        <taxon>Desulfofundulus</taxon>
    </lineage>
</organism>
<dbReference type="GO" id="GO:0005737">
    <property type="term" value="C:cytoplasm"/>
    <property type="evidence" value="ECO:0007669"/>
    <property type="project" value="UniProtKB-SubCell"/>
</dbReference>
<dbReference type="CDD" id="cd17541">
    <property type="entry name" value="REC_CheB-like"/>
    <property type="match status" value="1"/>
</dbReference>
<dbReference type="OrthoDB" id="9793421at2"/>
<dbReference type="PANTHER" id="PTHR42872">
    <property type="entry name" value="PROTEIN-GLUTAMATE METHYLESTERASE/PROTEIN-GLUTAMINE GLUTAMINASE"/>
    <property type="match status" value="1"/>
</dbReference>
<protein>
    <recommendedName>
        <fullName evidence="6">Protein-glutamate methylesterase/protein-glutamine glutaminase</fullName>
        <ecNumber evidence="6">3.1.1.61</ecNumber>
        <ecNumber evidence="6">3.5.1.44</ecNumber>
    </recommendedName>
</protein>
<dbReference type="HAMAP" id="MF_00099">
    <property type="entry name" value="CheB_chemtxs"/>
    <property type="match status" value="1"/>
</dbReference>
<dbReference type="PROSITE" id="PS50110">
    <property type="entry name" value="RESPONSE_REGULATORY"/>
    <property type="match status" value="1"/>
</dbReference>
<dbReference type="SUPFAM" id="SSF52738">
    <property type="entry name" value="Methylesterase CheB, C-terminal domain"/>
    <property type="match status" value="1"/>
</dbReference>
<comment type="PTM">
    <text evidence="6">Phosphorylated by CheA. Phosphorylation of the N-terminal regulatory domain activates the methylesterase activity.</text>
</comment>
<evidence type="ECO:0000256" key="1">
    <source>
        <dbReference type="ARBA" id="ARBA00022490"/>
    </source>
</evidence>
<keyword evidence="3 6" id="KW-0378">Hydrolase</keyword>
<comment type="catalytic activity">
    <reaction evidence="5 6">
        <text>[protein]-L-glutamate 5-O-methyl ester + H2O = L-glutamyl-[protein] + methanol + H(+)</text>
        <dbReference type="Rhea" id="RHEA:23236"/>
        <dbReference type="Rhea" id="RHEA-COMP:10208"/>
        <dbReference type="Rhea" id="RHEA-COMP:10311"/>
        <dbReference type="ChEBI" id="CHEBI:15377"/>
        <dbReference type="ChEBI" id="CHEBI:15378"/>
        <dbReference type="ChEBI" id="CHEBI:17790"/>
        <dbReference type="ChEBI" id="CHEBI:29973"/>
        <dbReference type="ChEBI" id="CHEBI:82795"/>
        <dbReference type="EC" id="3.1.1.61"/>
    </reaction>
</comment>
<dbReference type="Gene3D" id="3.40.50.180">
    <property type="entry name" value="Methylesterase CheB, C-terminal domain"/>
    <property type="match status" value="1"/>
</dbReference>
<dbReference type="SMART" id="SM00448">
    <property type="entry name" value="REC"/>
    <property type="match status" value="1"/>
</dbReference>
<comment type="catalytic activity">
    <reaction evidence="6">
        <text>L-glutaminyl-[protein] + H2O = L-glutamyl-[protein] + NH4(+)</text>
        <dbReference type="Rhea" id="RHEA:16441"/>
        <dbReference type="Rhea" id="RHEA-COMP:10207"/>
        <dbReference type="Rhea" id="RHEA-COMP:10208"/>
        <dbReference type="ChEBI" id="CHEBI:15377"/>
        <dbReference type="ChEBI" id="CHEBI:28938"/>
        <dbReference type="ChEBI" id="CHEBI:29973"/>
        <dbReference type="ChEBI" id="CHEBI:30011"/>
        <dbReference type="EC" id="3.5.1.44"/>
    </reaction>
</comment>
<comment type="function">
    <text evidence="4">May play the central regulatory role in sporulation. It may be an element of the effector pathway responsible for the activation of sporulation genes in response to nutritional stress. Spo0A may act in concert with spo0H (a sigma factor) to control the expression of some genes that are critical to the sporulation process.</text>
</comment>
<dbReference type="Pfam" id="PF01339">
    <property type="entry name" value="CheB_methylest"/>
    <property type="match status" value="1"/>
</dbReference>
<dbReference type="EMBL" id="RBWE01000001">
    <property type="protein sequence ID" value="RKO67508.1"/>
    <property type="molecule type" value="Genomic_DNA"/>
</dbReference>
<feature type="active site" evidence="6 7">
    <location>
        <position position="303"/>
    </location>
</feature>
<dbReference type="NCBIfam" id="NF009206">
    <property type="entry name" value="PRK12555.1"/>
    <property type="match status" value="1"/>
</dbReference>
<dbReference type="GO" id="GO:0008984">
    <property type="term" value="F:protein-glutamate methylesterase activity"/>
    <property type="evidence" value="ECO:0007669"/>
    <property type="project" value="UniProtKB-UniRule"/>
</dbReference>
<dbReference type="GO" id="GO:0000156">
    <property type="term" value="F:phosphorelay response regulator activity"/>
    <property type="evidence" value="ECO:0007669"/>
    <property type="project" value="InterPro"/>
</dbReference>
<name>A0A494WVJ7_9FIRM</name>